<reference evidence="1 2" key="1">
    <citation type="journal article" date="2013" name="PLoS Genet.">
        <title>Comparative genome structure, secondary metabolite, and effector coding capacity across Cochliobolus pathogens.</title>
        <authorList>
            <person name="Condon B.J."/>
            <person name="Leng Y."/>
            <person name="Wu D."/>
            <person name="Bushley K.E."/>
            <person name="Ohm R.A."/>
            <person name="Otillar R."/>
            <person name="Martin J."/>
            <person name="Schackwitz W."/>
            <person name="Grimwood J."/>
            <person name="MohdZainudin N."/>
            <person name="Xue C."/>
            <person name="Wang R."/>
            <person name="Manning V.A."/>
            <person name="Dhillon B."/>
            <person name="Tu Z.J."/>
            <person name="Steffenson B.J."/>
            <person name="Salamov A."/>
            <person name="Sun H."/>
            <person name="Lowry S."/>
            <person name="LaButti K."/>
            <person name="Han J."/>
            <person name="Copeland A."/>
            <person name="Lindquist E."/>
            <person name="Barry K."/>
            <person name="Schmutz J."/>
            <person name="Baker S.E."/>
            <person name="Ciuffetti L.M."/>
            <person name="Grigoriev I.V."/>
            <person name="Zhong S."/>
            <person name="Turgeon B.G."/>
        </authorList>
    </citation>
    <scope>NUCLEOTIDE SEQUENCE [LARGE SCALE GENOMIC DNA]</scope>
    <source>
        <strain evidence="1 2">ATCC 44560</strain>
    </source>
</reference>
<dbReference type="HOGENOM" id="CLU_1805830_0_0_1"/>
<dbReference type="EMBL" id="KI963945">
    <property type="protein sequence ID" value="EUC48041.1"/>
    <property type="molecule type" value="Genomic_DNA"/>
</dbReference>
<dbReference type="Proteomes" id="UP000054032">
    <property type="component" value="Unassembled WGS sequence"/>
</dbReference>
<sequence>MTPGTCGSTGAVLMPSLPRTHQGHSSTGAYYALSMAGSFHSVVVQAHLAGMGGGVKGASKTLSNTLQHPRRSHRSSDWTSSADRIFSFSCALYFPTSVISLQKNGLTNVEVVLTTQGKTDAETKEIMDKVREENQSATDQIKD</sequence>
<organism evidence="1 2">
    <name type="scientific">Bipolaris oryzae ATCC 44560</name>
    <dbReference type="NCBI Taxonomy" id="930090"/>
    <lineage>
        <taxon>Eukaryota</taxon>
        <taxon>Fungi</taxon>
        <taxon>Dikarya</taxon>
        <taxon>Ascomycota</taxon>
        <taxon>Pezizomycotina</taxon>
        <taxon>Dothideomycetes</taxon>
        <taxon>Pleosporomycetidae</taxon>
        <taxon>Pleosporales</taxon>
        <taxon>Pleosporineae</taxon>
        <taxon>Pleosporaceae</taxon>
        <taxon>Bipolaris</taxon>
    </lineage>
</organism>
<dbReference type="OrthoDB" id="10361584at2759"/>
<keyword evidence="2" id="KW-1185">Reference proteome</keyword>
<dbReference type="KEGG" id="bor:COCMIDRAFT_24095"/>
<name>W6ZW44_COCMI</name>
<gene>
    <name evidence="1" type="ORF">COCMIDRAFT_24095</name>
</gene>
<dbReference type="AlphaFoldDB" id="W6ZW44"/>
<proteinExistence type="predicted"/>
<dbReference type="GeneID" id="19120542"/>
<accession>W6ZW44</accession>
<dbReference type="RefSeq" id="XP_007685396.1">
    <property type="nucleotide sequence ID" value="XM_007687206.1"/>
</dbReference>
<evidence type="ECO:0000313" key="2">
    <source>
        <dbReference type="Proteomes" id="UP000054032"/>
    </source>
</evidence>
<evidence type="ECO:0000313" key="1">
    <source>
        <dbReference type="EMBL" id="EUC48041.1"/>
    </source>
</evidence>
<protein>
    <submittedName>
        <fullName evidence="1">Uncharacterized protein</fullName>
    </submittedName>
</protein>